<feature type="compositionally biased region" description="Low complexity" evidence="1">
    <location>
        <begin position="1"/>
        <end position="27"/>
    </location>
</feature>
<dbReference type="InterPro" id="IPR023286">
    <property type="entry name" value="ABATE_dom_sf"/>
</dbReference>
<dbReference type="Proteomes" id="UP000231742">
    <property type="component" value="Unassembled WGS sequence"/>
</dbReference>
<feature type="domain" description="Zinc finger CGNR" evidence="2">
    <location>
        <begin position="178"/>
        <end position="220"/>
    </location>
</feature>
<evidence type="ECO:0000259" key="2">
    <source>
        <dbReference type="Pfam" id="PF11706"/>
    </source>
</evidence>
<proteinExistence type="predicted"/>
<organism evidence="3 4">
    <name type="scientific">Salinibacterium amurskyense</name>
    <dbReference type="NCBI Taxonomy" id="205941"/>
    <lineage>
        <taxon>Bacteria</taxon>
        <taxon>Bacillati</taxon>
        <taxon>Actinomycetota</taxon>
        <taxon>Actinomycetes</taxon>
        <taxon>Micrococcales</taxon>
        <taxon>Microbacteriaceae</taxon>
        <taxon>Salinibacterium</taxon>
    </lineage>
</organism>
<reference evidence="3 4" key="1">
    <citation type="submission" date="2017-11" db="EMBL/GenBank/DDBJ databases">
        <title>Genomic Encyclopedia of Archaeal and Bacterial Type Strains, Phase II (KMG-II): From Individual Species to Whole Genera.</title>
        <authorList>
            <person name="Goeker M."/>
        </authorList>
    </citation>
    <scope>NUCLEOTIDE SEQUENCE [LARGE SCALE GENOMIC DNA]</scope>
    <source>
        <strain evidence="3 4">DSM 16400</strain>
    </source>
</reference>
<dbReference type="RefSeq" id="WP_100388158.1">
    <property type="nucleotide sequence ID" value="NZ_BMZU01000001.1"/>
</dbReference>
<dbReference type="Pfam" id="PF07336">
    <property type="entry name" value="ABATE"/>
    <property type="match status" value="1"/>
</dbReference>
<gene>
    <name evidence="3" type="ORF">CLV85_0659</name>
</gene>
<dbReference type="PANTHER" id="PTHR35525:SF3">
    <property type="entry name" value="BLL6575 PROTEIN"/>
    <property type="match status" value="1"/>
</dbReference>
<evidence type="ECO:0000313" key="4">
    <source>
        <dbReference type="Proteomes" id="UP000231742"/>
    </source>
</evidence>
<feature type="region of interest" description="Disordered" evidence="1">
    <location>
        <begin position="1"/>
        <end position="36"/>
    </location>
</feature>
<protein>
    <submittedName>
        <fullName evidence="3">Putative RNA-binding Zn ribbon-like protein</fullName>
    </submittedName>
</protein>
<dbReference type="AlphaFoldDB" id="A0A2M9D727"/>
<evidence type="ECO:0000256" key="1">
    <source>
        <dbReference type="SAM" id="MobiDB-lite"/>
    </source>
</evidence>
<sequence length="224" mass="24319">MHHPETATPIGTPATLPAATPTSTPPTDNAGGATGQWFTSRSSRQWWFDSGARALDFAYTGAMGDNPAWERLNTPADLATWLEGRFDACDGTVTDRDLTDAKGLREAIASIATALSVNGTPDSRQVDIINLFAATPDVPPRLAGGSLQAGRTRVRTGQALATVAREAVFLFGEEQHERIRECAADDCALVFYDESRSNNRRWCSMQRCGNRAKVRSHRARNAAR</sequence>
<dbReference type="PANTHER" id="PTHR35525">
    <property type="entry name" value="BLL6575 PROTEIN"/>
    <property type="match status" value="1"/>
</dbReference>
<dbReference type="OrthoDB" id="123307at2"/>
<keyword evidence="4" id="KW-1185">Reference proteome</keyword>
<dbReference type="InterPro" id="IPR010852">
    <property type="entry name" value="ABATE"/>
</dbReference>
<name>A0A2M9D727_9MICO</name>
<dbReference type="Gene3D" id="1.10.3300.10">
    <property type="entry name" value="Jann2411-like domain"/>
    <property type="match status" value="1"/>
</dbReference>
<dbReference type="InterPro" id="IPR021005">
    <property type="entry name" value="Znf_CGNR"/>
</dbReference>
<evidence type="ECO:0000313" key="3">
    <source>
        <dbReference type="EMBL" id="PJJ81482.1"/>
    </source>
</evidence>
<dbReference type="SUPFAM" id="SSF160904">
    <property type="entry name" value="Jann2411-like"/>
    <property type="match status" value="1"/>
</dbReference>
<dbReference type="EMBL" id="PGFH01000001">
    <property type="protein sequence ID" value="PJJ81482.1"/>
    <property type="molecule type" value="Genomic_DNA"/>
</dbReference>
<accession>A0A2M9D727</accession>
<dbReference type="Pfam" id="PF11706">
    <property type="entry name" value="zf-CGNR"/>
    <property type="match status" value="1"/>
</dbReference>
<comment type="caution">
    <text evidence="3">The sequence shown here is derived from an EMBL/GenBank/DDBJ whole genome shotgun (WGS) entry which is preliminary data.</text>
</comment>